<evidence type="ECO:0000256" key="7">
    <source>
        <dbReference type="ARBA" id="ARBA00022779"/>
    </source>
</evidence>
<dbReference type="GO" id="GO:0071973">
    <property type="term" value="P:bacterial-type flagellum-dependent cell motility"/>
    <property type="evidence" value="ECO:0007669"/>
    <property type="project" value="InterPro"/>
</dbReference>
<reference evidence="15" key="1">
    <citation type="journal article" date="2020" name="mSystems">
        <title>Genome- and Community-Level Interaction Insights into Carbon Utilization and Element Cycling Functions of Hydrothermarchaeota in Hydrothermal Sediment.</title>
        <authorList>
            <person name="Zhou Z."/>
            <person name="Liu Y."/>
            <person name="Xu W."/>
            <person name="Pan J."/>
            <person name="Luo Z.H."/>
            <person name="Li M."/>
        </authorList>
    </citation>
    <scope>NUCLEOTIDE SEQUENCE [LARGE SCALE GENOMIC DNA]</scope>
    <source>
        <strain evidence="15">HyVt-458</strain>
    </source>
</reference>
<keyword evidence="8 11" id="KW-0472">Membrane</keyword>
<evidence type="ECO:0000256" key="11">
    <source>
        <dbReference type="PIRNR" id="PIRNR003161"/>
    </source>
</evidence>
<feature type="domain" description="Flagellar motor switch protein FliG N-terminal" evidence="14">
    <location>
        <begin position="11"/>
        <end position="109"/>
    </location>
</feature>
<evidence type="ECO:0000256" key="6">
    <source>
        <dbReference type="ARBA" id="ARBA00022500"/>
    </source>
</evidence>
<keyword evidence="7 11" id="KW-0283">Flagellar rotation</keyword>
<evidence type="ECO:0000256" key="2">
    <source>
        <dbReference type="ARBA" id="ARBA00004515"/>
    </source>
</evidence>
<dbReference type="InterPro" id="IPR032779">
    <property type="entry name" value="FliG_M"/>
</dbReference>
<evidence type="ECO:0000256" key="10">
    <source>
        <dbReference type="ARBA" id="ARBA00025598"/>
    </source>
</evidence>
<keyword evidence="11" id="KW-0997">Cell inner membrane</keyword>
<dbReference type="Pfam" id="PF14841">
    <property type="entry name" value="FliG_M"/>
    <property type="match status" value="1"/>
</dbReference>
<gene>
    <name evidence="15" type="primary">fliG</name>
    <name evidence="15" type="ORF">ENJ12_08110</name>
</gene>
<dbReference type="PRINTS" id="PR00954">
    <property type="entry name" value="FLGMOTORFLIG"/>
</dbReference>
<comment type="subcellular location">
    <subcellularLocation>
        <location evidence="1 11">Bacterial flagellum basal body</location>
    </subcellularLocation>
    <subcellularLocation>
        <location evidence="2 11">Cell inner membrane</location>
        <topology evidence="2 11">Peripheral membrane protein</topology>
        <orientation evidence="2 11">Cytoplasmic side</orientation>
    </subcellularLocation>
</comment>
<dbReference type="Gene3D" id="1.10.220.30">
    <property type="match status" value="3"/>
</dbReference>
<keyword evidence="15" id="KW-0966">Cell projection</keyword>
<dbReference type="FunFam" id="1.10.220.30:FF:000001">
    <property type="entry name" value="Flagellar motor switch protein FliG"/>
    <property type="match status" value="1"/>
</dbReference>
<evidence type="ECO:0000256" key="5">
    <source>
        <dbReference type="ARBA" id="ARBA00022475"/>
    </source>
</evidence>
<evidence type="ECO:0000259" key="14">
    <source>
        <dbReference type="Pfam" id="PF14842"/>
    </source>
</evidence>
<comment type="function">
    <text evidence="10 11">FliG is one of three proteins (FliG, FliN, FliM) that forms the rotor-mounted switch complex (C ring), located at the base of the basal body. This complex interacts with the CheY and CheZ chemotaxis proteins, in addition to contacting components of the motor that determine the direction of flagellar rotation.</text>
</comment>
<evidence type="ECO:0000256" key="8">
    <source>
        <dbReference type="ARBA" id="ARBA00023136"/>
    </source>
</evidence>
<dbReference type="InterPro" id="IPR023087">
    <property type="entry name" value="Flg_Motor_Flig_C"/>
</dbReference>
<comment type="similarity">
    <text evidence="3 11">Belongs to the FliG family.</text>
</comment>
<dbReference type="PIRSF" id="PIRSF003161">
    <property type="entry name" value="FliG"/>
    <property type="match status" value="1"/>
</dbReference>
<keyword evidence="5 11" id="KW-1003">Cell membrane</keyword>
<comment type="caution">
    <text evidence="15">The sequence shown here is derived from an EMBL/GenBank/DDBJ whole genome shotgun (WGS) entry which is preliminary data.</text>
</comment>
<evidence type="ECO:0000256" key="4">
    <source>
        <dbReference type="ARBA" id="ARBA00021870"/>
    </source>
</evidence>
<keyword evidence="15" id="KW-0282">Flagellum</keyword>
<dbReference type="GO" id="GO:0005886">
    <property type="term" value="C:plasma membrane"/>
    <property type="evidence" value="ECO:0007669"/>
    <property type="project" value="UniProtKB-SubCell"/>
</dbReference>
<evidence type="ECO:0000256" key="9">
    <source>
        <dbReference type="ARBA" id="ARBA00023143"/>
    </source>
</evidence>
<protein>
    <recommendedName>
        <fullName evidence="4 11">Flagellar motor switch protein FliG</fullName>
    </recommendedName>
</protein>
<dbReference type="EMBL" id="DRLF01000284">
    <property type="protein sequence ID" value="HEC06800.1"/>
    <property type="molecule type" value="Genomic_DNA"/>
</dbReference>
<evidence type="ECO:0000259" key="13">
    <source>
        <dbReference type="Pfam" id="PF14841"/>
    </source>
</evidence>
<sequence>MSETEEQTADGVTRAAIFMMSLGEKEAAAILRHMEPKEVQRVGAAMASLTHVTHEQIDGVLGEFVDAVKTETALGLDSEEYVRNTLVEAFGVEKAASLVDRILTRPNSKGIESLKWLDPRAIAEIFRFEHPQIVSIVLSYLETEQAAEVLKHFPEERRADVLMRIATLDGVQPAALQELDEILERQYAGSFSLTSPASGGKETAANILNFLDADSEQKITETIQQVDAELAEEIQGLMFVFDNLLDVDDRGIQTLLREVASDTLMLALKGADVAVKEKIFKNMSQRAADMLRDDLDAKGPVRLSEVEEAQKEILAVAKRMADDGEIALGGSGGDEFV</sequence>
<dbReference type="GO" id="GO:0009425">
    <property type="term" value="C:bacterial-type flagellum basal body"/>
    <property type="evidence" value="ECO:0007669"/>
    <property type="project" value="UniProtKB-SubCell"/>
</dbReference>
<dbReference type="InterPro" id="IPR028263">
    <property type="entry name" value="FliG_N"/>
</dbReference>
<dbReference type="GO" id="GO:0003774">
    <property type="term" value="F:cytoskeletal motor activity"/>
    <property type="evidence" value="ECO:0007669"/>
    <property type="project" value="InterPro"/>
</dbReference>
<dbReference type="SUPFAM" id="SSF48029">
    <property type="entry name" value="FliG"/>
    <property type="match status" value="2"/>
</dbReference>
<accession>A0A831WBT8</accession>
<dbReference type="Proteomes" id="UP000886339">
    <property type="component" value="Unassembled WGS sequence"/>
</dbReference>
<evidence type="ECO:0000256" key="3">
    <source>
        <dbReference type="ARBA" id="ARBA00010299"/>
    </source>
</evidence>
<dbReference type="PANTHER" id="PTHR30534">
    <property type="entry name" value="FLAGELLAR MOTOR SWITCH PROTEIN FLIG"/>
    <property type="match status" value="1"/>
</dbReference>
<feature type="domain" description="Flagellar motor switch protein FliG C-terminal" evidence="12">
    <location>
        <begin position="221"/>
        <end position="328"/>
    </location>
</feature>
<feature type="domain" description="Flagellar motor switch protein FliG middle" evidence="13">
    <location>
        <begin position="119"/>
        <end position="189"/>
    </location>
</feature>
<dbReference type="GO" id="GO:0006935">
    <property type="term" value="P:chemotaxis"/>
    <property type="evidence" value="ECO:0007669"/>
    <property type="project" value="UniProtKB-KW"/>
</dbReference>
<dbReference type="InterPro" id="IPR011002">
    <property type="entry name" value="FliG_a-hlx"/>
</dbReference>
<evidence type="ECO:0000313" key="15">
    <source>
        <dbReference type="EMBL" id="HEC06800.1"/>
    </source>
</evidence>
<dbReference type="Pfam" id="PF01706">
    <property type="entry name" value="FliG_C"/>
    <property type="match status" value="1"/>
</dbReference>
<organism evidence="15">
    <name type="scientific">Thiolapillus brandeum</name>
    <dbReference type="NCBI Taxonomy" id="1076588"/>
    <lineage>
        <taxon>Bacteria</taxon>
        <taxon>Pseudomonadati</taxon>
        <taxon>Pseudomonadota</taxon>
        <taxon>Gammaproteobacteria</taxon>
        <taxon>Chromatiales</taxon>
        <taxon>Sedimenticolaceae</taxon>
        <taxon>Thiolapillus</taxon>
    </lineage>
</organism>
<name>A0A831WBT8_9GAMM</name>
<evidence type="ECO:0000259" key="12">
    <source>
        <dbReference type="Pfam" id="PF01706"/>
    </source>
</evidence>
<dbReference type="InterPro" id="IPR000090">
    <property type="entry name" value="Flg_Motor_Flig"/>
</dbReference>
<keyword evidence="9 11" id="KW-0975">Bacterial flagellum</keyword>
<dbReference type="NCBIfam" id="TIGR00207">
    <property type="entry name" value="fliG"/>
    <property type="match status" value="1"/>
</dbReference>
<keyword evidence="15" id="KW-0969">Cilium</keyword>
<dbReference type="Pfam" id="PF14842">
    <property type="entry name" value="FliG_N"/>
    <property type="match status" value="1"/>
</dbReference>
<proteinExistence type="inferred from homology"/>
<keyword evidence="6 11" id="KW-0145">Chemotaxis</keyword>
<dbReference type="PANTHER" id="PTHR30534:SF0">
    <property type="entry name" value="FLAGELLAR MOTOR SWITCH PROTEIN FLIG"/>
    <property type="match status" value="1"/>
</dbReference>
<evidence type="ECO:0000256" key="1">
    <source>
        <dbReference type="ARBA" id="ARBA00004117"/>
    </source>
</evidence>
<dbReference type="AlphaFoldDB" id="A0A831WBT8"/>